<organism evidence="1 2">
    <name type="scientific">Prorocentrum cordatum</name>
    <dbReference type="NCBI Taxonomy" id="2364126"/>
    <lineage>
        <taxon>Eukaryota</taxon>
        <taxon>Sar</taxon>
        <taxon>Alveolata</taxon>
        <taxon>Dinophyceae</taxon>
        <taxon>Prorocentrales</taxon>
        <taxon>Prorocentraceae</taxon>
        <taxon>Prorocentrum</taxon>
    </lineage>
</organism>
<dbReference type="EMBL" id="CAUYUJ010019971">
    <property type="protein sequence ID" value="CAK0894958.1"/>
    <property type="molecule type" value="Genomic_DNA"/>
</dbReference>
<name>A0ABN9X6C9_9DINO</name>
<comment type="caution">
    <text evidence="1">The sequence shown here is derived from an EMBL/GenBank/DDBJ whole genome shotgun (WGS) entry which is preliminary data.</text>
</comment>
<evidence type="ECO:0000313" key="1">
    <source>
        <dbReference type="EMBL" id="CAK0894958.1"/>
    </source>
</evidence>
<reference evidence="1" key="1">
    <citation type="submission" date="2023-10" db="EMBL/GenBank/DDBJ databases">
        <authorList>
            <person name="Chen Y."/>
            <person name="Shah S."/>
            <person name="Dougan E. K."/>
            <person name="Thang M."/>
            <person name="Chan C."/>
        </authorList>
    </citation>
    <scope>NUCLEOTIDE SEQUENCE [LARGE SCALE GENOMIC DNA]</scope>
</reference>
<proteinExistence type="predicted"/>
<gene>
    <name evidence="1" type="ORF">PCOR1329_LOCUS73849</name>
</gene>
<accession>A0ABN9X6C9</accession>
<sequence>MCAVADTWTKAVTHPLLTHISDELEGSRKRVHGFKSELNKEALQRLGPPTPALVLAMLEGLVTCEVGGRVEQHITDYFEECQPADEAKDPTIDVEALMDQVPFIRIEKTHDPNVASLAMGAHDSPARKFVIDGLRAEGEARHHVGPAPVGWMEEEISVWLEHVKQIGA</sequence>
<keyword evidence="2" id="KW-1185">Reference proteome</keyword>
<dbReference type="Proteomes" id="UP001189429">
    <property type="component" value="Unassembled WGS sequence"/>
</dbReference>
<evidence type="ECO:0000313" key="2">
    <source>
        <dbReference type="Proteomes" id="UP001189429"/>
    </source>
</evidence>
<protein>
    <submittedName>
        <fullName evidence="1">Uncharacterized protein</fullName>
    </submittedName>
</protein>